<keyword evidence="2" id="KW-1185">Reference proteome</keyword>
<proteinExistence type="predicted"/>
<reference evidence="1" key="1">
    <citation type="journal article" date="2020" name="Stud. Mycol.">
        <title>101 Dothideomycetes genomes: a test case for predicting lifestyles and emergence of pathogens.</title>
        <authorList>
            <person name="Haridas S."/>
            <person name="Albert R."/>
            <person name="Binder M."/>
            <person name="Bloem J."/>
            <person name="Labutti K."/>
            <person name="Salamov A."/>
            <person name="Andreopoulos B."/>
            <person name="Baker S."/>
            <person name="Barry K."/>
            <person name="Bills G."/>
            <person name="Bluhm B."/>
            <person name="Cannon C."/>
            <person name="Castanera R."/>
            <person name="Culley D."/>
            <person name="Daum C."/>
            <person name="Ezra D."/>
            <person name="Gonzalez J."/>
            <person name="Henrissat B."/>
            <person name="Kuo A."/>
            <person name="Liang C."/>
            <person name="Lipzen A."/>
            <person name="Lutzoni F."/>
            <person name="Magnuson J."/>
            <person name="Mondo S."/>
            <person name="Nolan M."/>
            <person name="Ohm R."/>
            <person name="Pangilinan J."/>
            <person name="Park H.-J."/>
            <person name="Ramirez L."/>
            <person name="Alfaro M."/>
            <person name="Sun H."/>
            <person name="Tritt A."/>
            <person name="Yoshinaga Y."/>
            <person name="Zwiers L.-H."/>
            <person name="Turgeon B."/>
            <person name="Goodwin S."/>
            <person name="Spatafora J."/>
            <person name="Crous P."/>
            <person name="Grigoriev I."/>
        </authorList>
    </citation>
    <scope>NUCLEOTIDE SEQUENCE</scope>
    <source>
        <strain evidence="1">CBS 113818</strain>
    </source>
</reference>
<dbReference type="AlphaFoldDB" id="A0A6A6ZZK6"/>
<evidence type="ECO:0000313" key="1">
    <source>
        <dbReference type="EMBL" id="KAF2826088.1"/>
    </source>
</evidence>
<protein>
    <submittedName>
        <fullName evidence="1">Uncharacterized protein</fullName>
    </submittedName>
</protein>
<name>A0A6A6ZZK6_9PLEO</name>
<sequence>MDSNSTRIHPIMTELSPTTFFNDLPTEMKITIFTFVRTMADKRAVCLVSREWRRLMPPMLWDVFVPTFQPLPTGSLTALLQSGSNILPHIKRIHVRVIAPSGTEKVHDPSVEASLKFIIGALPKNVLQRFTSDMSFSTSFFMHLLQSQQQWQTFNLRWHPLHLKVPSEIVSAGQAVWLASSLGSLKQLTLYADPTCASNLDDCRFLIQSTDQLDALEIRGFKSKPSIEILCVQLFSGLEPVDGTPARILCPSRLTFCNLDLATKPTTMPYLRYENLVKLLHGCTELQELAITICPIYLGPIERVGSDFALDADSQLPQTELEALLDIIVRQSKLHTLRILALPTIDFHALQGPPGNVGREQLINIHVNAVQVAMQRFASQVMSYMAGRESKLKVLAMSPYLQLSSFPDKDENGHRWPNYHYTRSWDIDARGIEHVVALSLTHAALEMPESRLLYDN</sequence>
<dbReference type="Proteomes" id="UP000799424">
    <property type="component" value="Unassembled WGS sequence"/>
</dbReference>
<dbReference type="InterPro" id="IPR036047">
    <property type="entry name" value="F-box-like_dom_sf"/>
</dbReference>
<evidence type="ECO:0000313" key="2">
    <source>
        <dbReference type="Proteomes" id="UP000799424"/>
    </source>
</evidence>
<accession>A0A6A6ZZK6</accession>
<gene>
    <name evidence="1" type="ORF">CC86DRAFT_406388</name>
</gene>
<dbReference type="EMBL" id="MU006226">
    <property type="protein sequence ID" value="KAF2826088.1"/>
    <property type="molecule type" value="Genomic_DNA"/>
</dbReference>
<organism evidence="1 2">
    <name type="scientific">Ophiobolus disseminans</name>
    <dbReference type="NCBI Taxonomy" id="1469910"/>
    <lineage>
        <taxon>Eukaryota</taxon>
        <taxon>Fungi</taxon>
        <taxon>Dikarya</taxon>
        <taxon>Ascomycota</taxon>
        <taxon>Pezizomycotina</taxon>
        <taxon>Dothideomycetes</taxon>
        <taxon>Pleosporomycetidae</taxon>
        <taxon>Pleosporales</taxon>
        <taxon>Pleosporineae</taxon>
        <taxon>Phaeosphaeriaceae</taxon>
        <taxon>Ophiobolus</taxon>
    </lineage>
</organism>
<dbReference type="SUPFAM" id="SSF81383">
    <property type="entry name" value="F-box domain"/>
    <property type="match status" value="1"/>
</dbReference>
<dbReference type="OrthoDB" id="3791801at2759"/>